<name>A0ACA9SHB5_9GLOM</name>
<gene>
    <name evidence="1" type="ORF">RPERSI_LOCUS30716</name>
</gene>
<organism evidence="1 2">
    <name type="scientific">Racocetra persica</name>
    <dbReference type="NCBI Taxonomy" id="160502"/>
    <lineage>
        <taxon>Eukaryota</taxon>
        <taxon>Fungi</taxon>
        <taxon>Fungi incertae sedis</taxon>
        <taxon>Mucoromycota</taxon>
        <taxon>Glomeromycotina</taxon>
        <taxon>Glomeromycetes</taxon>
        <taxon>Diversisporales</taxon>
        <taxon>Gigasporaceae</taxon>
        <taxon>Racocetra</taxon>
    </lineage>
</organism>
<comment type="caution">
    <text evidence="1">The sequence shown here is derived from an EMBL/GenBank/DDBJ whole genome shotgun (WGS) entry which is preliminary data.</text>
</comment>
<accession>A0ACA9SHB5</accession>
<protein>
    <submittedName>
        <fullName evidence="1">14406_t:CDS:1</fullName>
    </submittedName>
</protein>
<feature type="non-terminal residue" evidence="1">
    <location>
        <position position="53"/>
    </location>
</feature>
<keyword evidence="2" id="KW-1185">Reference proteome</keyword>
<dbReference type="EMBL" id="CAJVQC010120928">
    <property type="protein sequence ID" value="CAG8838558.1"/>
    <property type="molecule type" value="Genomic_DNA"/>
</dbReference>
<reference evidence="1" key="1">
    <citation type="submission" date="2021-06" db="EMBL/GenBank/DDBJ databases">
        <authorList>
            <person name="Kallberg Y."/>
            <person name="Tangrot J."/>
            <person name="Rosling A."/>
        </authorList>
    </citation>
    <scope>NUCLEOTIDE SEQUENCE</scope>
    <source>
        <strain evidence="1">MA461A</strain>
    </source>
</reference>
<dbReference type="Proteomes" id="UP000789920">
    <property type="component" value="Unassembled WGS sequence"/>
</dbReference>
<evidence type="ECO:0000313" key="1">
    <source>
        <dbReference type="EMBL" id="CAG8838558.1"/>
    </source>
</evidence>
<sequence length="53" mass="5928">LTIKLHAMILKAFQMSTVVLVTWNISRVVVFLLAGSFLSEQMLARNQSATDFS</sequence>
<evidence type="ECO:0000313" key="2">
    <source>
        <dbReference type="Proteomes" id="UP000789920"/>
    </source>
</evidence>
<feature type="non-terminal residue" evidence="1">
    <location>
        <position position="1"/>
    </location>
</feature>
<proteinExistence type="predicted"/>